<feature type="compositionally biased region" description="Low complexity" evidence="3">
    <location>
        <begin position="142"/>
        <end position="161"/>
    </location>
</feature>
<dbReference type="GO" id="GO:0003700">
    <property type="term" value="F:DNA-binding transcription factor activity"/>
    <property type="evidence" value="ECO:0007669"/>
    <property type="project" value="InterPro"/>
</dbReference>
<evidence type="ECO:0000256" key="1">
    <source>
        <dbReference type="ARBA" id="ARBA00023015"/>
    </source>
</evidence>
<sequence length="227" mass="24940">MFIDQKSQQISLALIRISVQVRRQDLRSRLERMAFQLLEDVAGDQFEFALNDIEIIKSLSELGKDIYQIEPINAKIIAKELGILESAIRQNFGINSGNVDIGDIFSKSLAIPEPYSGNQKADAASSILEPILNTADSAADFGQNNHSQSSNSHSSNGNGNGINSTIRQSAIIDIIRQSKKIGLKDVLAAFPDVSERTLRYDLQKLCIQGVLDRIGNGGPATYYTLKM</sequence>
<evidence type="ECO:0000256" key="3">
    <source>
        <dbReference type="SAM" id="MobiDB-lite"/>
    </source>
</evidence>
<reference evidence="5 6" key="1">
    <citation type="journal article" date="2016" name="Nat. Commun.">
        <title>Thousands of microbial genomes shed light on interconnected biogeochemical processes in an aquifer system.</title>
        <authorList>
            <person name="Anantharaman K."/>
            <person name="Brown C.T."/>
            <person name="Hug L.A."/>
            <person name="Sharon I."/>
            <person name="Castelle C.J."/>
            <person name="Probst A.J."/>
            <person name="Thomas B.C."/>
            <person name="Singh A."/>
            <person name="Wilkins M.J."/>
            <person name="Karaoz U."/>
            <person name="Brodie E.L."/>
            <person name="Williams K.H."/>
            <person name="Hubbard S.S."/>
            <person name="Banfield J.F."/>
        </authorList>
    </citation>
    <scope>NUCLEOTIDE SEQUENCE [LARGE SCALE GENOMIC DNA]</scope>
</reference>
<protein>
    <recommendedName>
        <fullName evidence="4">HTH deoR-type domain-containing protein</fullName>
    </recommendedName>
</protein>
<feature type="region of interest" description="Disordered" evidence="3">
    <location>
        <begin position="139"/>
        <end position="161"/>
    </location>
</feature>
<keyword evidence="1" id="KW-0805">Transcription regulation</keyword>
<dbReference type="Pfam" id="PF08220">
    <property type="entry name" value="HTH_DeoR"/>
    <property type="match status" value="1"/>
</dbReference>
<keyword evidence="2" id="KW-0804">Transcription</keyword>
<name>A0A1G1ZS09_9BACT</name>
<gene>
    <name evidence="5" type="ORF">A3I24_01820</name>
</gene>
<evidence type="ECO:0000313" key="5">
    <source>
        <dbReference type="EMBL" id="OGY67342.1"/>
    </source>
</evidence>
<dbReference type="SMART" id="SM00420">
    <property type="entry name" value="HTH_DEOR"/>
    <property type="match status" value="1"/>
</dbReference>
<evidence type="ECO:0000313" key="6">
    <source>
        <dbReference type="Proteomes" id="UP000177690"/>
    </source>
</evidence>
<proteinExistence type="predicted"/>
<dbReference type="EMBL" id="MHJL01000025">
    <property type="protein sequence ID" value="OGY67342.1"/>
    <property type="molecule type" value="Genomic_DNA"/>
</dbReference>
<dbReference type="Gene3D" id="1.10.10.10">
    <property type="entry name" value="Winged helix-like DNA-binding domain superfamily/Winged helix DNA-binding domain"/>
    <property type="match status" value="1"/>
</dbReference>
<comment type="caution">
    <text evidence="5">The sequence shown here is derived from an EMBL/GenBank/DDBJ whole genome shotgun (WGS) entry which is preliminary data.</text>
</comment>
<dbReference type="Proteomes" id="UP000177690">
    <property type="component" value="Unassembled WGS sequence"/>
</dbReference>
<feature type="domain" description="HTH deoR-type" evidence="4">
    <location>
        <begin position="167"/>
        <end position="222"/>
    </location>
</feature>
<evidence type="ECO:0000256" key="2">
    <source>
        <dbReference type="ARBA" id="ARBA00023163"/>
    </source>
</evidence>
<dbReference type="InterPro" id="IPR036388">
    <property type="entry name" value="WH-like_DNA-bd_sf"/>
</dbReference>
<dbReference type="InterPro" id="IPR001034">
    <property type="entry name" value="DeoR_HTH"/>
</dbReference>
<organism evidence="5 6">
    <name type="scientific">Candidatus Harrisonbacteria bacterium RIFCSPLOWO2_02_FULL_41_13b</name>
    <dbReference type="NCBI Taxonomy" id="1798409"/>
    <lineage>
        <taxon>Bacteria</taxon>
        <taxon>Candidatus Harrisoniibacteriota</taxon>
    </lineage>
</organism>
<evidence type="ECO:0000259" key="4">
    <source>
        <dbReference type="SMART" id="SM00420"/>
    </source>
</evidence>
<dbReference type="AlphaFoldDB" id="A0A1G1ZS09"/>
<accession>A0A1G1ZS09</accession>